<dbReference type="InterPro" id="IPR015867">
    <property type="entry name" value="N-reg_PII/ATP_PRibTrfase_C"/>
</dbReference>
<dbReference type="EMBL" id="RJTL01000035">
    <property type="protein sequence ID" value="RNM03195.1"/>
    <property type="molecule type" value="Genomic_DNA"/>
</dbReference>
<dbReference type="Pfam" id="PF02641">
    <property type="entry name" value="DUF190"/>
    <property type="match status" value="1"/>
</dbReference>
<dbReference type="InterPro" id="IPR003793">
    <property type="entry name" value="UPF0166"/>
</dbReference>
<evidence type="ECO:0000313" key="3">
    <source>
        <dbReference type="Proteomes" id="UP000271222"/>
    </source>
</evidence>
<accession>A0A454TM23</accession>
<dbReference type="OrthoDB" id="6625743at2"/>
<name>A0A454TM23_9RALS</name>
<organism evidence="2 3">
    <name type="scientific">Ralstonia pseudosolanacearum</name>
    <dbReference type="NCBI Taxonomy" id="1310165"/>
    <lineage>
        <taxon>Bacteria</taxon>
        <taxon>Pseudomonadati</taxon>
        <taxon>Pseudomonadota</taxon>
        <taxon>Betaproteobacteria</taxon>
        <taxon>Burkholderiales</taxon>
        <taxon>Burkholderiaceae</taxon>
        <taxon>Ralstonia</taxon>
        <taxon>Ralstonia solanacearum species complex</taxon>
    </lineage>
</organism>
<evidence type="ECO:0000256" key="1">
    <source>
        <dbReference type="ARBA" id="ARBA00010554"/>
    </source>
</evidence>
<dbReference type="InterPro" id="IPR011322">
    <property type="entry name" value="N-reg_PII-like_a/b"/>
</dbReference>
<comment type="caution">
    <text evidence="2">The sequence shown here is derived from an EMBL/GenBank/DDBJ whole genome shotgun (WGS) entry which is preliminary data.</text>
</comment>
<gene>
    <name evidence="2" type="ORF">EGA29_19070</name>
</gene>
<dbReference type="RefSeq" id="WP_123203671.1">
    <property type="nucleotide sequence ID" value="NZ_RJTL01000035.1"/>
</dbReference>
<dbReference type="SUPFAM" id="SSF54913">
    <property type="entry name" value="GlnB-like"/>
    <property type="match status" value="1"/>
</dbReference>
<dbReference type="Gene3D" id="3.30.70.120">
    <property type="match status" value="1"/>
</dbReference>
<dbReference type="Proteomes" id="UP000271222">
    <property type="component" value="Unassembled WGS sequence"/>
</dbReference>
<protein>
    <submittedName>
        <fullName evidence="2">Uncharacterized protein</fullName>
    </submittedName>
</protein>
<dbReference type="AlphaFoldDB" id="A0A454TM23"/>
<comment type="similarity">
    <text evidence="1">Belongs to the UPF0166 family.</text>
</comment>
<reference evidence="2 3" key="1">
    <citation type="submission" date="2018-10" db="EMBL/GenBank/DDBJ databases">
        <title>Draft Genome Sequence of Ralstonia pseudosolanacearum (R. solanacearum phylotype I) Strain Tg03 Isolated from Luffa cylindrica in China.</title>
        <authorList>
            <person name="Yuan G.-Q."/>
            <person name="Li Q.-Q."/>
            <person name="Zhang Y.-W."/>
        </authorList>
    </citation>
    <scope>NUCLEOTIDE SEQUENCE [LARGE SCALE GENOMIC DNA]</scope>
    <source>
        <strain evidence="2 3">Tg03</strain>
    </source>
</reference>
<sequence>MSKIVSLRLYFHHAARTHHPGGWRRLLRATLARHLLLHANRAGIEQAILHKVHAGYLRGGKLRHHHVDASHGHLPHCLELIDLEPKLRRFLEHHAVHLREVKAVFLPCEVHEPVAAVK</sequence>
<evidence type="ECO:0000313" key="2">
    <source>
        <dbReference type="EMBL" id="RNM03195.1"/>
    </source>
</evidence>
<proteinExistence type="inferred from homology"/>